<reference evidence="3" key="1">
    <citation type="submission" date="2022-11" db="UniProtKB">
        <authorList>
            <consortium name="WormBaseParasite"/>
        </authorList>
    </citation>
    <scope>IDENTIFICATION</scope>
</reference>
<dbReference type="WBParaSite" id="PSAMB.scaffold3562size17809.g21929.t1">
    <property type="protein sequence ID" value="PSAMB.scaffold3562size17809.g21929.t1"/>
    <property type="gene ID" value="PSAMB.scaffold3562size17809.g21929"/>
</dbReference>
<evidence type="ECO:0000313" key="3">
    <source>
        <dbReference type="WBParaSite" id="PSAMB.scaffold3562size17809.g21929.t1"/>
    </source>
</evidence>
<name>A0A914W916_9BILA</name>
<organism evidence="2 3">
    <name type="scientific">Plectus sambesii</name>
    <dbReference type="NCBI Taxonomy" id="2011161"/>
    <lineage>
        <taxon>Eukaryota</taxon>
        <taxon>Metazoa</taxon>
        <taxon>Ecdysozoa</taxon>
        <taxon>Nematoda</taxon>
        <taxon>Chromadorea</taxon>
        <taxon>Plectida</taxon>
        <taxon>Plectina</taxon>
        <taxon>Plectoidea</taxon>
        <taxon>Plectidae</taxon>
        <taxon>Plectus</taxon>
    </lineage>
</organism>
<protein>
    <submittedName>
        <fullName evidence="3">ATP-dependent DNA helicase PIF1</fullName>
    </submittedName>
</protein>
<dbReference type="AlphaFoldDB" id="A0A914W916"/>
<feature type="compositionally biased region" description="Basic residues" evidence="1">
    <location>
        <begin position="258"/>
        <end position="284"/>
    </location>
</feature>
<evidence type="ECO:0000256" key="1">
    <source>
        <dbReference type="SAM" id="MobiDB-lite"/>
    </source>
</evidence>
<keyword evidence="2" id="KW-1185">Reference proteome</keyword>
<dbReference type="SUPFAM" id="SSF52540">
    <property type="entry name" value="P-loop containing nucleoside triphosphate hydrolases"/>
    <property type="match status" value="1"/>
</dbReference>
<dbReference type="InterPro" id="IPR051055">
    <property type="entry name" value="PIF1_helicase"/>
</dbReference>
<evidence type="ECO:0000313" key="2">
    <source>
        <dbReference type="Proteomes" id="UP000887566"/>
    </source>
</evidence>
<accession>A0A914W916</accession>
<dbReference type="CDD" id="cd18809">
    <property type="entry name" value="SF1_C_RecD"/>
    <property type="match status" value="1"/>
</dbReference>
<proteinExistence type="predicted"/>
<dbReference type="PANTHER" id="PTHR47642">
    <property type="entry name" value="ATP-DEPENDENT DNA HELICASE"/>
    <property type="match status" value="1"/>
</dbReference>
<dbReference type="PANTHER" id="PTHR47642:SF5">
    <property type="entry name" value="ATP-DEPENDENT DNA HELICASE"/>
    <property type="match status" value="1"/>
</dbReference>
<dbReference type="Proteomes" id="UP000887566">
    <property type="component" value="Unplaced"/>
</dbReference>
<dbReference type="InterPro" id="IPR027417">
    <property type="entry name" value="P-loop_NTPase"/>
</dbReference>
<sequence length="361" mass="40281">MEEFNFYMRPTATPPPILQPKTYQQWNERDSLVTPAPPSTLQDGTSLRPIEIDASLMPTPAPPSTLQDGTSLRPIEIDALLTQTPPQRIRATPIVHTENRQTERHLPQPNYEENPAGEDVSIYKMNVRFFINQDFTCTRKQFPLLLAYAITCHKAQGLSLHTVFADIGEDVFQLGMAYVCLSRRRSGAAYIATMSTSVSDRPPSPSPLPPLAKCNILPASVDPLRRSLQPRPDHFVTEIDSLEHSWLKLKERLAARAPKQKKPQAAKAPKQKKPQAARAPKQKKPQASEAPKNSKVVLPAQKLQQQLLSTNPVPVNRPSLPSIVRLGNTSTINCYSNTIVQLFRHLPHFIATVLQAPQTDV</sequence>
<feature type="region of interest" description="Disordered" evidence="1">
    <location>
        <begin position="255"/>
        <end position="295"/>
    </location>
</feature>